<proteinExistence type="predicted"/>
<protein>
    <submittedName>
        <fullName evidence="1">Cof-type HAD-IIB family hydrolase</fullName>
    </submittedName>
</protein>
<comment type="caution">
    <text evidence="1">The sequence shown here is derived from an EMBL/GenBank/DDBJ whole genome shotgun (WGS) entry which is preliminary data.</text>
</comment>
<reference evidence="1" key="2">
    <citation type="submission" date="2021-04" db="EMBL/GenBank/DDBJ databases">
        <authorList>
            <person name="Gilroy R."/>
        </authorList>
    </citation>
    <scope>NUCLEOTIDE SEQUENCE</scope>
    <source>
        <strain evidence="1">ChiHjej12B11-14209</strain>
    </source>
</reference>
<dbReference type="EMBL" id="DXBM01000050">
    <property type="protein sequence ID" value="HIZ46510.1"/>
    <property type="molecule type" value="Genomic_DNA"/>
</dbReference>
<keyword evidence="1" id="KW-0378">Hydrolase</keyword>
<name>A0A9D2F043_9ACTN</name>
<dbReference type="InterPro" id="IPR023214">
    <property type="entry name" value="HAD_sf"/>
</dbReference>
<accession>A0A9D2F043</accession>
<evidence type="ECO:0000313" key="1">
    <source>
        <dbReference type="EMBL" id="HIZ46510.1"/>
    </source>
</evidence>
<dbReference type="GO" id="GO:0005829">
    <property type="term" value="C:cytosol"/>
    <property type="evidence" value="ECO:0007669"/>
    <property type="project" value="TreeGrafter"/>
</dbReference>
<dbReference type="Gene3D" id="3.30.1240.10">
    <property type="match status" value="1"/>
</dbReference>
<dbReference type="SUPFAM" id="SSF56784">
    <property type="entry name" value="HAD-like"/>
    <property type="match status" value="1"/>
</dbReference>
<dbReference type="GO" id="GO:0016791">
    <property type="term" value="F:phosphatase activity"/>
    <property type="evidence" value="ECO:0007669"/>
    <property type="project" value="TreeGrafter"/>
</dbReference>
<dbReference type="PANTHER" id="PTHR10000">
    <property type="entry name" value="PHOSPHOSERINE PHOSPHATASE"/>
    <property type="match status" value="1"/>
</dbReference>
<evidence type="ECO:0000313" key="2">
    <source>
        <dbReference type="Proteomes" id="UP000824062"/>
    </source>
</evidence>
<reference evidence="1" key="1">
    <citation type="journal article" date="2021" name="PeerJ">
        <title>Extensive microbial diversity within the chicken gut microbiome revealed by metagenomics and culture.</title>
        <authorList>
            <person name="Gilroy R."/>
            <person name="Ravi A."/>
            <person name="Getino M."/>
            <person name="Pursley I."/>
            <person name="Horton D.L."/>
            <person name="Alikhan N.F."/>
            <person name="Baker D."/>
            <person name="Gharbi K."/>
            <person name="Hall N."/>
            <person name="Watson M."/>
            <person name="Adriaenssens E.M."/>
            <person name="Foster-Nyarko E."/>
            <person name="Jarju S."/>
            <person name="Secka A."/>
            <person name="Antonio M."/>
            <person name="Oren A."/>
            <person name="Chaudhuri R.R."/>
            <person name="La Ragione R."/>
            <person name="Hildebrand F."/>
            <person name="Pallen M.J."/>
        </authorList>
    </citation>
    <scope>NUCLEOTIDE SEQUENCE</scope>
    <source>
        <strain evidence="1">ChiHjej12B11-14209</strain>
    </source>
</reference>
<dbReference type="NCBIfam" id="TIGR01484">
    <property type="entry name" value="HAD-SF-IIB"/>
    <property type="match status" value="1"/>
</dbReference>
<dbReference type="Pfam" id="PF08282">
    <property type="entry name" value="Hydrolase_3"/>
    <property type="match status" value="1"/>
</dbReference>
<sequence length="264" mass="28231">MPDTAPAVVFFDVDGTLTCPERNVGFAVRPTERVREAVRALAARGHVAAISTGRSVMGLDGLRDLPFSGFVTLAGAYVELNGEVVHERLIEGDVIERTIDEMRSVGMEALLEGTRGCAIVGSREDRALRAFSELPGIDEYVAAGLPLEFGKIDFTEESLGALRKSEFLLSTYDVVKVEGKNYELSLPGSSKALGARALLDALPFAPSRTYALGDSGNDLPIMREADVAIAMGNAHDEVKAIADYVTDTVQEDGVATALEHFGLI</sequence>
<dbReference type="PANTHER" id="PTHR10000:SF25">
    <property type="entry name" value="PHOSPHATASE YKRA-RELATED"/>
    <property type="match status" value="1"/>
</dbReference>
<gene>
    <name evidence="1" type="ORF">IAA19_05770</name>
</gene>
<dbReference type="GO" id="GO:0000287">
    <property type="term" value="F:magnesium ion binding"/>
    <property type="evidence" value="ECO:0007669"/>
    <property type="project" value="TreeGrafter"/>
</dbReference>
<dbReference type="InterPro" id="IPR036412">
    <property type="entry name" value="HAD-like_sf"/>
</dbReference>
<dbReference type="AlphaFoldDB" id="A0A9D2F043"/>
<dbReference type="Proteomes" id="UP000824062">
    <property type="component" value="Unassembled WGS sequence"/>
</dbReference>
<dbReference type="Gene3D" id="3.40.50.1000">
    <property type="entry name" value="HAD superfamily/HAD-like"/>
    <property type="match status" value="1"/>
</dbReference>
<dbReference type="InterPro" id="IPR006379">
    <property type="entry name" value="HAD-SF_hydro_IIB"/>
</dbReference>
<organism evidence="1 2">
    <name type="scientific">Candidatus Olsenella pullistercoris</name>
    <dbReference type="NCBI Taxonomy" id="2838712"/>
    <lineage>
        <taxon>Bacteria</taxon>
        <taxon>Bacillati</taxon>
        <taxon>Actinomycetota</taxon>
        <taxon>Coriobacteriia</taxon>
        <taxon>Coriobacteriales</taxon>
        <taxon>Atopobiaceae</taxon>
        <taxon>Olsenella</taxon>
    </lineage>
</organism>